<dbReference type="Proteomes" id="UP000636479">
    <property type="component" value="Unassembled WGS sequence"/>
</dbReference>
<gene>
    <name evidence="2" type="ORF">MIND_01276800</name>
</gene>
<keyword evidence="3" id="KW-1185">Reference proteome</keyword>
<dbReference type="RefSeq" id="XP_037214445.1">
    <property type="nucleotide sequence ID" value="XM_037369239.1"/>
</dbReference>
<reference evidence="2" key="1">
    <citation type="submission" date="2020-05" db="EMBL/GenBank/DDBJ databases">
        <title>Mycena genomes resolve the evolution of fungal bioluminescence.</title>
        <authorList>
            <person name="Tsai I.J."/>
        </authorList>
    </citation>
    <scope>NUCLEOTIDE SEQUENCE</scope>
    <source>
        <strain evidence="2">171206Taipei</strain>
    </source>
</reference>
<protein>
    <submittedName>
        <fullName evidence="2">DJ-1 protein-PfpI domain-containing protein</fullName>
    </submittedName>
</protein>
<feature type="compositionally biased region" description="Low complexity" evidence="1">
    <location>
        <begin position="372"/>
        <end position="382"/>
    </location>
</feature>
<accession>A0A8H6S2V7</accession>
<organism evidence="2 3">
    <name type="scientific">Mycena indigotica</name>
    <dbReference type="NCBI Taxonomy" id="2126181"/>
    <lineage>
        <taxon>Eukaryota</taxon>
        <taxon>Fungi</taxon>
        <taxon>Dikarya</taxon>
        <taxon>Basidiomycota</taxon>
        <taxon>Agaricomycotina</taxon>
        <taxon>Agaricomycetes</taxon>
        <taxon>Agaricomycetidae</taxon>
        <taxon>Agaricales</taxon>
        <taxon>Marasmiineae</taxon>
        <taxon>Mycenaceae</taxon>
        <taxon>Mycena</taxon>
    </lineage>
</organism>
<evidence type="ECO:0000256" key="1">
    <source>
        <dbReference type="SAM" id="MobiDB-lite"/>
    </source>
</evidence>
<dbReference type="OrthoDB" id="3226552at2759"/>
<feature type="compositionally biased region" description="Polar residues" evidence="1">
    <location>
        <begin position="321"/>
        <end position="332"/>
    </location>
</feature>
<sequence>MKYRDRASVLSNDTLRATSPSSAGFEPCSPPPGFRDYDDDGGGQRWSDIVPPDAGLTFAVTSSRDTDSDAMSFDTSPDLLLSPSPRPRRQRHDAPSSAYDRSQVLTAGTSMFGLGAAATTPATMQFFRDNFPFEASAFFPAPKDRPTAGKTQTSSTMDGLDVYLRGSLLGQAHDTTRYASCFAGLDDEFDLQTMYGKDQGPVRAWMRGVEGIHQRYNVKSDITDEGFFESEMYQGMDVDNVDNLPSRFSRTTTSTSNFVTVEKDKDFETSTSTWSALEAPNTPGYSHLMFSTPPADSNSRSRLHKLRGPASPADVLKRPQYNHTSASPSPATNSKPFPFPSPNSSPVQRAKTPTQRPASPLSPATRARKLSSRSLPSLPKLRLSLKRRVPSADGGAGSRSAGAEQPGPGWVWIDVKDKDKAKAAHMGELSEEPEEMSAATTAWDAAVAREEGKRLPIWREHATMLPGSVGRPRYPLQSQNQPQKYMGKRPQAMHAHTMPYP</sequence>
<name>A0A8H6S2V7_9AGAR</name>
<feature type="region of interest" description="Disordered" evidence="1">
    <location>
        <begin position="1"/>
        <end position="100"/>
    </location>
</feature>
<proteinExistence type="predicted"/>
<evidence type="ECO:0000313" key="2">
    <source>
        <dbReference type="EMBL" id="KAF7291323.1"/>
    </source>
</evidence>
<feature type="region of interest" description="Disordered" evidence="1">
    <location>
        <begin position="468"/>
        <end position="501"/>
    </location>
</feature>
<dbReference type="AlphaFoldDB" id="A0A8H6S2V7"/>
<evidence type="ECO:0000313" key="3">
    <source>
        <dbReference type="Proteomes" id="UP000636479"/>
    </source>
</evidence>
<dbReference type="EMBL" id="JACAZF010000013">
    <property type="protein sequence ID" value="KAF7291323.1"/>
    <property type="molecule type" value="Genomic_DNA"/>
</dbReference>
<feature type="region of interest" description="Disordered" evidence="1">
    <location>
        <begin position="285"/>
        <end position="410"/>
    </location>
</feature>
<dbReference type="GeneID" id="59351755"/>
<comment type="caution">
    <text evidence="2">The sequence shown here is derived from an EMBL/GenBank/DDBJ whole genome shotgun (WGS) entry which is preliminary data.</text>
</comment>
<feature type="compositionally biased region" description="Polar residues" evidence="1">
    <location>
        <begin position="9"/>
        <end position="22"/>
    </location>
</feature>